<accession>A0ABW3IZ96</accession>
<evidence type="ECO:0000259" key="5">
    <source>
        <dbReference type="PROSITE" id="PS50931"/>
    </source>
</evidence>
<dbReference type="RefSeq" id="WP_386078924.1">
    <property type="nucleotide sequence ID" value="NZ_JBHTJT010000060.1"/>
</dbReference>
<dbReference type="Pfam" id="PF03466">
    <property type="entry name" value="LysR_substrate"/>
    <property type="match status" value="1"/>
</dbReference>
<dbReference type="PRINTS" id="PR00039">
    <property type="entry name" value="HTHLYSR"/>
</dbReference>
<dbReference type="InterPro" id="IPR005119">
    <property type="entry name" value="LysR_subst-bd"/>
</dbReference>
<dbReference type="PROSITE" id="PS50931">
    <property type="entry name" value="HTH_LYSR"/>
    <property type="match status" value="1"/>
</dbReference>
<dbReference type="Gene3D" id="3.40.190.10">
    <property type="entry name" value="Periplasmic binding protein-like II"/>
    <property type="match status" value="2"/>
</dbReference>
<evidence type="ECO:0000256" key="4">
    <source>
        <dbReference type="ARBA" id="ARBA00023163"/>
    </source>
</evidence>
<keyword evidence="2" id="KW-0805">Transcription regulation</keyword>
<dbReference type="InterPro" id="IPR000847">
    <property type="entry name" value="LysR_HTH_N"/>
</dbReference>
<protein>
    <submittedName>
        <fullName evidence="6">LysR family transcriptional regulator</fullName>
    </submittedName>
</protein>
<feature type="domain" description="HTH lysR-type" evidence="5">
    <location>
        <begin position="4"/>
        <end position="61"/>
    </location>
</feature>
<dbReference type="Proteomes" id="UP001597108">
    <property type="component" value="Unassembled WGS sequence"/>
</dbReference>
<dbReference type="EMBL" id="JBHTJT010000060">
    <property type="protein sequence ID" value="MFD0982652.1"/>
    <property type="molecule type" value="Genomic_DNA"/>
</dbReference>
<evidence type="ECO:0000313" key="7">
    <source>
        <dbReference type="Proteomes" id="UP001597108"/>
    </source>
</evidence>
<sequence length="289" mass="31824">MSVLNYNHLRYFHAVAHEGNLTRAAERLNLSQSALSTQIRALEARLGHDLFERRGRALHLTEAGRIALEHADAIFAAGRDLLDTLGQTGQMRRAFRVGAEATLSRNFQMRFLAPLVGRRDTDLVLRSGKLGELLEGLRAHALDVILATTPPPDDALGRFEAHLLSEQPVAIVGSGVRMAGSLSEVLSREPMILPARGSEMRTGFDALANRLDVRCEIAAEIEDMAMMRLMVRADMGVALVPPVVVADELASGQLLEHPEATGLTERFWAVTFPRRFRNPLVRKLIEAGL</sequence>
<organism evidence="6 7">
    <name type="scientific">Tropicimonas aquimaris</name>
    <dbReference type="NCBI Taxonomy" id="914152"/>
    <lineage>
        <taxon>Bacteria</taxon>
        <taxon>Pseudomonadati</taxon>
        <taxon>Pseudomonadota</taxon>
        <taxon>Alphaproteobacteria</taxon>
        <taxon>Rhodobacterales</taxon>
        <taxon>Roseobacteraceae</taxon>
        <taxon>Tropicimonas</taxon>
    </lineage>
</organism>
<gene>
    <name evidence="6" type="ORF">ACFQ2S_23745</name>
</gene>
<keyword evidence="4" id="KW-0804">Transcription</keyword>
<dbReference type="SUPFAM" id="SSF53850">
    <property type="entry name" value="Periplasmic binding protein-like II"/>
    <property type="match status" value="1"/>
</dbReference>
<proteinExistence type="inferred from homology"/>
<reference evidence="7" key="1">
    <citation type="journal article" date="2019" name="Int. J. Syst. Evol. Microbiol.">
        <title>The Global Catalogue of Microorganisms (GCM) 10K type strain sequencing project: providing services to taxonomists for standard genome sequencing and annotation.</title>
        <authorList>
            <consortium name="The Broad Institute Genomics Platform"/>
            <consortium name="The Broad Institute Genome Sequencing Center for Infectious Disease"/>
            <person name="Wu L."/>
            <person name="Ma J."/>
        </authorList>
    </citation>
    <scope>NUCLEOTIDE SEQUENCE [LARGE SCALE GENOMIC DNA]</scope>
    <source>
        <strain evidence="7">CCUG 60524</strain>
    </source>
</reference>
<dbReference type="InterPro" id="IPR036390">
    <property type="entry name" value="WH_DNA-bd_sf"/>
</dbReference>
<name>A0ABW3IZ96_9RHOB</name>
<dbReference type="PANTHER" id="PTHR30126:SF98">
    <property type="entry name" value="HTH-TYPE TRANSCRIPTIONAL ACTIVATOR BAUR"/>
    <property type="match status" value="1"/>
</dbReference>
<dbReference type="Gene3D" id="1.10.10.10">
    <property type="entry name" value="Winged helix-like DNA-binding domain superfamily/Winged helix DNA-binding domain"/>
    <property type="match status" value="1"/>
</dbReference>
<dbReference type="InterPro" id="IPR036388">
    <property type="entry name" value="WH-like_DNA-bd_sf"/>
</dbReference>
<comment type="caution">
    <text evidence="6">The sequence shown here is derived from an EMBL/GenBank/DDBJ whole genome shotgun (WGS) entry which is preliminary data.</text>
</comment>
<comment type="similarity">
    <text evidence="1">Belongs to the LysR transcriptional regulatory family.</text>
</comment>
<evidence type="ECO:0000313" key="6">
    <source>
        <dbReference type="EMBL" id="MFD0982652.1"/>
    </source>
</evidence>
<evidence type="ECO:0000256" key="2">
    <source>
        <dbReference type="ARBA" id="ARBA00023015"/>
    </source>
</evidence>
<dbReference type="PANTHER" id="PTHR30126">
    <property type="entry name" value="HTH-TYPE TRANSCRIPTIONAL REGULATOR"/>
    <property type="match status" value="1"/>
</dbReference>
<dbReference type="Pfam" id="PF00126">
    <property type="entry name" value="HTH_1"/>
    <property type="match status" value="1"/>
</dbReference>
<evidence type="ECO:0000256" key="3">
    <source>
        <dbReference type="ARBA" id="ARBA00023125"/>
    </source>
</evidence>
<evidence type="ECO:0000256" key="1">
    <source>
        <dbReference type="ARBA" id="ARBA00009437"/>
    </source>
</evidence>
<dbReference type="SUPFAM" id="SSF46785">
    <property type="entry name" value="Winged helix' DNA-binding domain"/>
    <property type="match status" value="1"/>
</dbReference>
<keyword evidence="7" id="KW-1185">Reference proteome</keyword>
<keyword evidence="3" id="KW-0238">DNA-binding</keyword>